<dbReference type="AlphaFoldDB" id="A0A316G6F2"/>
<dbReference type="EMBL" id="QGGV01000007">
    <property type="protein sequence ID" value="PWK55536.1"/>
    <property type="molecule type" value="Genomic_DNA"/>
</dbReference>
<keyword evidence="2" id="KW-1185">Reference proteome</keyword>
<organism evidence="1 2">
    <name type="scientific">Silicimonas algicola</name>
    <dbReference type="NCBI Taxonomy" id="1826607"/>
    <lineage>
        <taxon>Bacteria</taxon>
        <taxon>Pseudomonadati</taxon>
        <taxon>Pseudomonadota</taxon>
        <taxon>Alphaproteobacteria</taxon>
        <taxon>Rhodobacterales</taxon>
        <taxon>Paracoccaceae</taxon>
    </lineage>
</organism>
<evidence type="ECO:0000313" key="1">
    <source>
        <dbReference type="EMBL" id="PWK55536.1"/>
    </source>
</evidence>
<sequence length="297" mass="33364">MGTRNRQTMLARVYGVFFPKSVPFRYPLLEASAKLPEPPQICGPCRGGTPYPPADIAHAAVTPVRDRARCQSFDHPPGGGRVNLPSLRLPDGYERNIKPHFSRTRASRAGGGTKVHSLRRPDRRAGRKTFTFTKWRIRWKDVLESRLPWQSSKALHCSEVDRLVRLRTCAGCSPRAERRNRNDRDSNRHRMKIQWQVRVLLETSSVSARSDTVGGRMASVVTVILWPLRLAVSVFSYSRPLKYASMRVSSSSTDLKTVVPRVAITSTLACDRAPFQRLGCQLPGVLARLAQILAIIQ</sequence>
<proteinExistence type="predicted"/>
<gene>
    <name evidence="1" type="ORF">C8D95_107202</name>
</gene>
<comment type="caution">
    <text evidence="1">The sequence shown here is derived from an EMBL/GenBank/DDBJ whole genome shotgun (WGS) entry which is preliminary data.</text>
</comment>
<protein>
    <submittedName>
        <fullName evidence="1">Uncharacterized protein</fullName>
    </submittedName>
</protein>
<reference evidence="1 2" key="1">
    <citation type="submission" date="2018-05" db="EMBL/GenBank/DDBJ databases">
        <title>Genomic Encyclopedia of Type Strains, Phase IV (KMG-IV): sequencing the most valuable type-strain genomes for metagenomic binning, comparative biology and taxonomic classification.</title>
        <authorList>
            <person name="Goeker M."/>
        </authorList>
    </citation>
    <scope>NUCLEOTIDE SEQUENCE [LARGE SCALE GENOMIC DNA]</scope>
    <source>
        <strain evidence="1 2">DSM 103371</strain>
    </source>
</reference>
<name>A0A316G6F2_9RHOB</name>
<accession>A0A316G6F2</accession>
<dbReference type="Proteomes" id="UP000245390">
    <property type="component" value="Unassembled WGS sequence"/>
</dbReference>
<evidence type="ECO:0000313" key="2">
    <source>
        <dbReference type="Proteomes" id="UP000245390"/>
    </source>
</evidence>